<evidence type="ECO:0000313" key="3">
    <source>
        <dbReference type="Proteomes" id="UP000694865"/>
    </source>
</evidence>
<accession>A0ABM0MB36</accession>
<dbReference type="Proteomes" id="UP000694865">
    <property type="component" value="Unplaced"/>
</dbReference>
<evidence type="ECO:0000259" key="2">
    <source>
        <dbReference type="PROSITE" id="PS50168"/>
    </source>
</evidence>
<keyword evidence="3" id="KW-1185">Reference proteome</keyword>
<feature type="domain" description="DED" evidence="2">
    <location>
        <begin position="16"/>
        <end position="95"/>
    </location>
</feature>
<dbReference type="SMART" id="SM00031">
    <property type="entry name" value="DED"/>
    <property type="match status" value="1"/>
</dbReference>
<evidence type="ECO:0000313" key="4">
    <source>
        <dbReference type="RefSeq" id="XP_006817227.1"/>
    </source>
</evidence>
<dbReference type="Gene3D" id="1.10.533.10">
    <property type="entry name" value="Death Domain, Fas"/>
    <property type="match status" value="1"/>
</dbReference>
<dbReference type="RefSeq" id="XP_006817227.1">
    <property type="nucleotide sequence ID" value="XM_006817164.1"/>
</dbReference>
<evidence type="ECO:0000256" key="1">
    <source>
        <dbReference type="ARBA" id="ARBA00022703"/>
    </source>
</evidence>
<feature type="non-terminal residue" evidence="4">
    <location>
        <position position="117"/>
    </location>
</feature>
<keyword evidence="1" id="KW-0053">Apoptosis</keyword>
<sequence length="117" mass="14115">MEDYYVRRVESRDHLQYCTLLDQIGKTLTRENVDDMKFLSRDHVKPRSILYEVFTGEQMLALLEGQHLLAENSLVFLQMLSYYIGRLDIYNMVVEFRKRRQRQLLRQGYDISPDYQS</sequence>
<gene>
    <name evidence="4" type="primary">LOC102803763</name>
</gene>
<name>A0ABM0MB36_SACKO</name>
<dbReference type="PANTHER" id="PTHR48169">
    <property type="entry name" value="DED DOMAIN-CONTAINING PROTEIN"/>
    <property type="match status" value="1"/>
</dbReference>
<dbReference type="InterPro" id="IPR011029">
    <property type="entry name" value="DEATH-like_dom_sf"/>
</dbReference>
<protein>
    <submittedName>
        <fullName evidence="4">Uncharacterized protein LOC102803763</fullName>
    </submittedName>
</protein>
<dbReference type="Pfam" id="PF01335">
    <property type="entry name" value="DED"/>
    <property type="match status" value="1"/>
</dbReference>
<proteinExistence type="predicted"/>
<dbReference type="SUPFAM" id="SSF47986">
    <property type="entry name" value="DEATH domain"/>
    <property type="match status" value="1"/>
</dbReference>
<dbReference type="PROSITE" id="PS50168">
    <property type="entry name" value="DED"/>
    <property type="match status" value="1"/>
</dbReference>
<reference evidence="4" key="1">
    <citation type="submission" date="2025-08" db="UniProtKB">
        <authorList>
            <consortium name="RefSeq"/>
        </authorList>
    </citation>
    <scope>IDENTIFICATION</scope>
    <source>
        <tissue evidence="4">Testes</tissue>
    </source>
</reference>
<dbReference type="PANTHER" id="PTHR48169:SF7">
    <property type="entry name" value="CASPASE 10"/>
    <property type="match status" value="1"/>
</dbReference>
<dbReference type="GeneID" id="102803763"/>
<dbReference type="InterPro" id="IPR001875">
    <property type="entry name" value="DED_dom"/>
</dbReference>
<organism evidence="3 4">
    <name type="scientific">Saccoglossus kowalevskii</name>
    <name type="common">Acorn worm</name>
    <dbReference type="NCBI Taxonomy" id="10224"/>
    <lineage>
        <taxon>Eukaryota</taxon>
        <taxon>Metazoa</taxon>
        <taxon>Hemichordata</taxon>
        <taxon>Enteropneusta</taxon>
        <taxon>Harrimaniidae</taxon>
        <taxon>Saccoglossus</taxon>
    </lineage>
</organism>